<sequence length="91" mass="10000">MADARFTEHQAATGGKLIRPQWPDIVDPKDVSLTQHQVDVVDDHIRPVLTLARGLADLADAWASFESLRVARAFLTELGGPHVRPVPLAVR</sequence>
<keyword evidence="2" id="KW-1185">Reference proteome</keyword>
<gene>
    <name evidence="1" type="ORF">D7D52_18475</name>
</gene>
<dbReference type="KEGG" id="nyu:D7D52_18475"/>
<protein>
    <submittedName>
        <fullName evidence="1">Uncharacterized protein</fullName>
    </submittedName>
</protein>
<dbReference type="EMBL" id="CP032568">
    <property type="protein sequence ID" value="AYF75507.1"/>
    <property type="molecule type" value="Genomic_DNA"/>
</dbReference>
<evidence type="ECO:0000313" key="2">
    <source>
        <dbReference type="Proteomes" id="UP000267164"/>
    </source>
</evidence>
<organism evidence="1 2">
    <name type="scientific">Nocardia yunnanensis</name>
    <dbReference type="NCBI Taxonomy" id="2382165"/>
    <lineage>
        <taxon>Bacteria</taxon>
        <taxon>Bacillati</taxon>
        <taxon>Actinomycetota</taxon>
        <taxon>Actinomycetes</taxon>
        <taxon>Mycobacteriales</taxon>
        <taxon>Nocardiaceae</taxon>
        <taxon>Nocardia</taxon>
    </lineage>
</organism>
<name>A0A386ZDR4_9NOCA</name>
<accession>A0A386ZDR4</accession>
<dbReference type="OrthoDB" id="4774333at2"/>
<proteinExistence type="predicted"/>
<evidence type="ECO:0000313" key="1">
    <source>
        <dbReference type="EMBL" id="AYF75507.1"/>
    </source>
</evidence>
<dbReference type="Proteomes" id="UP000267164">
    <property type="component" value="Chromosome"/>
</dbReference>
<dbReference type="AlphaFoldDB" id="A0A386ZDR4"/>
<reference evidence="1 2" key="1">
    <citation type="submission" date="2018-09" db="EMBL/GenBank/DDBJ databases">
        <title>Nocardia yunnanensis sp. nov., an actinomycete isolated from a soil sample.</title>
        <authorList>
            <person name="Zhang J."/>
        </authorList>
    </citation>
    <scope>NUCLEOTIDE SEQUENCE [LARGE SCALE GENOMIC DNA]</scope>
    <source>
        <strain evidence="1 2">CFHS0054</strain>
    </source>
</reference>